<dbReference type="PANTHER" id="PTHR41335:SF1">
    <property type="entry name" value="MEMBRANE PROTEIN"/>
    <property type="match status" value="1"/>
</dbReference>
<reference evidence="7 8" key="1">
    <citation type="submission" date="2023-07" db="EMBL/GenBank/DDBJ databases">
        <title>Genomic Encyclopedia of Type Strains, Phase IV (KMG-IV): sequencing the most valuable type-strain genomes for metagenomic binning, comparative biology and taxonomic classification.</title>
        <authorList>
            <person name="Goeker M."/>
        </authorList>
    </citation>
    <scope>NUCLEOTIDE SEQUENCE [LARGE SCALE GENOMIC DNA]</scope>
    <source>
        <strain evidence="7 8">DSM 22170</strain>
    </source>
</reference>
<feature type="transmembrane region" description="Helical" evidence="5">
    <location>
        <begin position="7"/>
        <end position="25"/>
    </location>
</feature>
<sequence length="116" mass="12979">MRFQWTLILGLIFAVIIAIFAVINVNPVQVNLLFNMVQLPLILLILGCTLVGGLIVGFYGIYRQYFLQRKIKQLEAQIAQLGSAPVADTGPVGNVEFDKMYDRNEDTASSFSDRKL</sequence>
<evidence type="ECO:0000256" key="2">
    <source>
        <dbReference type="ARBA" id="ARBA00022692"/>
    </source>
</evidence>
<dbReference type="Proteomes" id="UP001185028">
    <property type="component" value="Unassembled WGS sequence"/>
</dbReference>
<evidence type="ECO:0000259" key="6">
    <source>
        <dbReference type="Pfam" id="PF06305"/>
    </source>
</evidence>
<keyword evidence="8" id="KW-1185">Reference proteome</keyword>
<dbReference type="Pfam" id="PF06305">
    <property type="entry name" value="LapA_dom"/>
    <property type="match status" value="1"/>
</dbReference>
<evidence type="ECO:0000256" key="4">
    <source>
        <dbReference type="ARBA" id="ARBA00023136"/>
    </source>
</evidence>
<evidence type="ECO:0000313" key="8">
    <source>
        <dbReference type="Proteomes" id="UP001185028"/>
    </source>
</evidence>
<evidence type="ECO:0000256" key="1">
    <source>
        <dbReference type="ARBA" id="ARBA00022475"/>
    </source>
</evidence>
<accession>A0ABU1J5L1</accession>
<keyword evidence="1" id="KW-1003">Cell membrane</keyword>
<protein>
    <submittedName>
        <fullName evidence="7">Integral membrane protein</fullName>
    </submittedName>
</protein>
<dbReference type="RefSeq" id="WP_188776461.1">
    <property type="nucleotide sequence ID" value="NZ_BMMB01000007.1"/>
</dbReference>
<evidence type="ECO:0000313" key="7">
    <source>
        <dbReference type="EMBL" id="MDR6246789.1"/>
    </source>
</evidence>
<comment type="caution">
    <text evidence="7">The sequence shown here is derived from an EMBL/GenBank/DDBJ whole genome shotgun (WGS) entry which is preliminary data.</text>
</comment>
<dbReference type="EMBL" id="JAVDQH010000042">
    <property type="protein sequence ID" value="MDR6246789.1"/>
    <property type="molecule type" value="Genomic_DNA"/>
</dbReference>
<name>A0ABU1J5L1_9BACL</name>
<feature type="transmembrane region" description="Helical" evidence="5">
    <location>
        <begin position="37"/>
        <end position="62"/>
    </location>
</feature>
<proteinExistence type="predicted"/>
<organism evidence="7 8">
    <name type="scientific">Paenibacillus hunanensis</name>
    <dbReference type="NCBI Taxonomy" id="539262"/>
    <lineage>
        <taxon>Bacteria</taxon>
        <taxon>Bacillati</taxon>
        <taxon>Bacillota</taxon>
        <taxon>Bacilli</taxon>
        <taxon>Bacillales</taxon>
        <taxon>Paenibacillaceae</taxon>
        <taxon>Paenibacillus</taxon>
    </lineage>
</organism>
<evidence type="ECO:0000256" key="5">
    <source>
        <dbReference type="SAM" id="Phobius"/>
    </source>
</evidence>
<keyword evidence="2 5" id="KW-0812">Transmembrane</keyword>
<dbReference type="PANTHER" id="PTHR41335">
    <property type="entry name" value="MEMBRANE PROTEIN-RELATED"/>
    <property type="match status" value="1"/>
</dbReference>
<keyword evidence="3 5" id="KW-1133">Transmembrane helix</keyword>
<evidence type="ECO:0000256" key="3">
    <source>
        <dbReference type="ARBA" id="ARBA00022989"/>
    </source>
</evidence>
<gene>
    <name evidence="7" type="ORF">JOC58_004749</name>
</gene>
<feature type="domain" description="Lipopolysaccharide assembly protein A" evidence="6">
    <location>
        <begin position="24"/>
        <end position="81"/>
    </location>
</feature>
<keyword evidence="4 5" id="KW-0472">Membrane</keyword>
<dbReference type="InterPro" id="IPR010445">
    <property type="entry name" value="LapA_dom"/>
</dbReference>